<dbReference type="PRINTS" id="PR00248">
    <property type="entry name" value="GPCRMGR"/>
</dbReference>
<keyword evidence="8" id="KW-0297">G-protein coupled receptor</keyword>
<gene>
    <name evidence="18" type="ORF">HJG63_005907</name>
</gene>
<organism evidence="18 19">
    <name type="scientific">Rousettus aegyptiacus</name>
    <name type="common">Egyptian fruit bat</name>
    <name type="synonym">Pteropus aegyptiacus</name>
    <dbReference type="NCBI Taxonomy" id="9407"/>
    <lineage>
        <taxon>Eukaryota</taxon>
        <taxon>Metazoa</taxon>
        <taxon>Chordata</taxon>
        <taxon>Craniata</taxon>
        <taxon>Vertebrata</taxon>
        <taxon>Euteleostomi</taxon>
        <taxon>Mammalia</taxon>
        <taxon>Eutheria</taxon>
        <taxon>Laurasiatheria</taxon>
        <taxon>Chiroptera</taxon>
        <taxon>Yinpterochiroptera</taxon>
        <taxon>Pteropodoidea</taxon>
        <taxon>Pteropodidae</taxon>
        <taxon>Rousettinae</taxon>
        <taxon>Rousettus</taxon>
    </lineage>
</organism>
<dbReference type="InterPro" id="IPR017978">
    <property type="entry name" value="GPCR_3_C"/>
</dbReference>
<dbReference type="InterPro" id="IPR017979">
    <property type="entry name" value="GPCR_3_CS"/>
</dbReference>
<dbReference type="Gene3D" id="2.10.50.30">
    <property type="entry name" value="GPCR, family 3, nine cysteines domain"/>
    <property type="match status" value="1"/>
</dbReference>
<evidence type="ECO:0000256" key="8">
    <source>
        <dbReference type="ARBA" id="ARBA00023040"/>
    </source>
</evidence>
<keyword evidence="7 15" id="KW-1133">Transmembrane helix</keyword>
<feature type="chain" id="PRO_5029890332" description="G-protein coupled receptor family C group 6 member A" evidence="16">
    <location>
        <begin position="19"/>
        <end position="751"/>
    </location>
</feature>
<evidence type="ECO:0000256" key="12">
    <source>
        <dbReference type="ARBA" id="ARBA00023180"/>
    </source>
</evidence>
<evidence type="ECO:0000256" key="13">
    <source>
        <dbReference type="ARBA" id="ARBA00023224"/>
    </source>
</evidence>
<accession>A0A7J8K924</accession>
<dbReference type="InterPro" id="IPR011500">
    <property type="entry name" value="GPCR_3_9-Cys_dom"/>
</dbReference>
<dbReference type="SUPFAM" id="SSF53822">
    <property type="entry name" value="Periplasmic binding protein-like I"/>
    <property type="match status" value="1"/>
</dbReference>
<dbReference type="Pfam" id="PF01094">
    <property type="entry name" value="ANF_receptor"/>
    <property type="match status" value="1"/>
</dbReference>
<keyword evidence="5 15" id="KW-0812">Transmembrane</keyword>
<dbReference type="PANTHER" id="PTHR24061:SF5">
    <property type="entry name" value="G-PROTEIN COUPLED RECEPTOR FAMILY C GROUP 6 MEMBER A"/>
    <property type="match status" value="1"/>
</dbReference>
<comment type="similarity">
    <text evidence="2">Belongs to the G-protein coupled receptor 3 family.</text>
</comment>
<evidence type="ECO:0000256" key="3">
    <source>
        <dbReference type="ARBA" id="ARBA00011748"/>
    </source>
</evidence>
<feature type="transmembrane region" description="Helical" evidence="15">
    <location>
        <begin position="572"/>
        <end position="596"/>
    </location>
</feature>
<dbReference type="Pfam" id="PF00003">
    <property type="entry name" value="7tm_3"/>
    <property type="match status" value="1"/>
</dbReference>
<dbReference type="PANTHER" id="PTHR24061">
    <property type="entry name" value="CALCIUM-SENSING RECEPTOR-RELATED"/>
    <property type="match status" value="1"/>
</dbReference>
<keyword evidence="4" id="KW-1003">Cell membrane</keyword>
<evidence type="ECO:0000256" key="5">
    <source>
        <dbReference type="ARBA" id="ARBA00022692"/>
    </source>
</evidence>
<dbReference type="InterPro" id="IPR028082">
    <property type="entry name" value="Peripla_BP_I"/>
</dbReference>
<evidence type="ECO:0000259" key="17">
    <source>
        <dbReference type="PROSITE" id="PS50259"/>
    </source>
</evidence>
<dbReference type="PROSITE" id="PS50259">
    <property type="entry name" value="G_PROTEIN_RECEP_F3_4"/>
    <property type="match status" value="1"/>
</dbReference>
<keyword evidence="6 16" id="KW-0732">Signal</keyword>
<dbReference type="InterPro" id="IPR000337">
    <property type="entry name" value="GPCR_3"/>
</dbReference>
<feature type="transmembrane region" description="Helical" evidence="15">
    <location>
        <begin position="532"/>
        <end position="552"/>
    </location>
</feature>
<evidence type="ECO:0000256" key="16">
    <source>
        <dbReference type="SAM" id="SignalP"/>
    </source>
</evidence>
<protein>
    <recommendedName>
        <fullName evidence="14">G-protein coupled receptor family C group 6 member A</fullName>
    </recommendedName>
</protein>
<dbReference type="InterPro" id="IPR000068">
    <property type="entry name" value="GPCR_3_Ca_sens_rcpt-rel"/>
</dbReference>
<dbReference type="PROSITE" id="PS00980">
    <property type="entry name" value="G_PROTEIN_RECEP_F3_2"/>
    <property type="match status" value="1"/>
</dbReference>
<feature type="transmembrane region" description="Helical" evidence="15">
    <location>
        <begin position="452"/>
        <end position="470"/>
    </location>
</feature>
<dbReference type="Proteomes" id="UP000593571">
    <property type="component" value="Unassembled WGS sequence"/>
</dbReference>
<keyword evidence="9 15" id="KW-0472">Membrane</keyword>
<evidence type="ECO:0000256" key="1">
    <source>
        <dbReference type="ARBA" id="ARBA00004651"/>
    </source>
</evidence>
<dbReference type="GO" id="GO:0004930">
    <property type="term" value="F:G protein-coupled receptor activity"/>
    <property type="evidence" value="ECO:0007669"/>
    <property type="project" value="UniProtKB-KW"/>
</dbReference>
<dbReference type="InterPro" id="IPR001828">
    <property type="entry name" value="ANF_lig-bd_rcpt"/>
</dbReference>
<dbReference type="EMBL" id="JACASE010000001">
    <property type="protein sequence ID" value="KAF6505357.1"/>
    <property type="molecule type" value="Genomic_DNA"/>
</dbReference>
<evidence type="ECO:0000256" key="10">
    <source>
        <dbReference type="ARBA" id="ARBA00023157"/>
    </source>
</evidence>
<proteinExistence type="inferred from homology"/>
<evidence type="ECO:0000256" key="15">
    <source>
        <dbReference type="SAM" id="Phobius"/>
    </source>
</evidence>
<keyword evidence="19" id="KW-1185">Reference proteome</keyword>
<dbReference type="InterPro" id="IPR038550">
    <property type="entry name" value="GPCR_3_9-Cys_sf"/>
</dbReference>
<evidence type="ECO:0000256" key="2">
    <source>
        <dbReference type="ARBA" id="ARBA00007242"/>
    </source>
</evidence>
<evidence type="ECO:0000256" key="6">
    <source>
        <dbReference type="ARBA" id="ARBA00022729"/>
    </source>
</evidence>
<keyword evidence="10" id="KW-1015">Disulfide bond</keyword>
<feature type="transmembrane region" description="Helical" evidence="15">
    <location>
        <begin position="608"/>
        <end position="630"/>
    </location>
</feature>
<evidence type="ECO:0000256" key="11">
    <source>
        <dbReference type="ARBA" id="ARBA00023170"/>
    </source>
</evidence>
<evidence type="ECO:0000313" key="18">
    <source>
        <dbReference type="EMBL" id="KAF6505357.1"/>
    </source>
</evidence>
<evidence type="ECO:0000256" key="7">
    <source>
        <dbReference type="ARBA" id="ARBA00022989"/>
    </source>
</evidence>
<sequence>MALLIIMITCFVIILASSQPCQTPDDFVAASSPGHIMIGGLFDIHEKMLSSEDYPRRPEIQKCVGFEISIFLQTLAMIHSIEMINNSTLLSGVKLGYEIYDTCTEVTVAMAAALRFISKFNCSREIVEVKCDYSSYMPRVKAVIGAGYSEISMAVSRMLNLQLIPQVSYESTAEILSDKIRFPSFLRTVPSDFYQTKAMVHLIQKSGWNWIGIITTDDDYGRLALNTFAIQTAANNVCIAFKEVLPAFLSDNTIEVRINQTLEKIIAEVHLLEVLKNVTFTDGGNSFHFDAHGDMNTGYDVVLWKEIDGHMTVTKMAQYDLKNDVFIITDRETRNEFRNLKRIRSKCSMECSPGQMKKTMRSQHICCYECVNCPENHYSNQTDMDHCLLCNNETHWAPVRSTMCFEKEVEYLNWNDSLALLLLALSLMGIMFVLAIGIIFTRNLNTPIVKSSGGLVICYVILLCHFLNFASTGFFVGEPQDFTCKTQQTLFGMSFTLCISCILTKSLKILLAFSFDPKLQNFLKCLYKPIPIIFTCTGIQVVICTLWLIFAAPTVEENVSLPRVIILECKEGSILAFGIMLAYIAILAFICFIFAFKGRKLPENYNEAKFITFGMLIYFIAWITFIPVYATTFGKYLPAVEIIVILISNYGILCCTFFPKCYVILCKQETNTKSAFLKTIYSYSSHSVGSLAMSHVSLDSTNTNITMNNPSLGGKSAACQKSKDLQTVAHICKANATSVSKTWPRKKFSSI</sequence>
<comment type="subcellular location">
    <subcellularLocation>
        <location evidence="1">Cell membrane</location>
        <topology evidence="1">Multi-pass membrane protein</topology>
    </subcellularLocation>
</comment>
<feature type="transmembrane region" description="Helical" evidence="15">
    <location>
        <begin position="490"/>
        <end position="511"/>
    </location>
</feature>
<dbReference type="Gene3D" id="3.40.50.2300">
    <property type="match status" value="1"/>
</dbReference>
<name>A0A7J8K924_ROUAE</name>
<comment type="subunit">
    <text evidence="3">Homodimer; disulfide-linked.</text>
</comment>
<comment type="caution">
    <text evidence="18">The sequence shown here is derived from an EMBL/GenBank/DDBJ whole genome shotgun (WGS) entry which is preliminary data.</text>
</comment>
<reference evidence="18 19" key="1">
    <citation type="journal article" date="2020" name="Nature">
        <title>Six reference-quality genomes reveal evolution of bat adaptations.</title>
        <authorList>
            <person name="Jebb D."/>
            <person name="Huang Z."/>
            <person name="Pippel M."/>
            <person name="Hughes G.M."/>
            <person name="Lavrichenko K."/>
            <person name="Devanna P."/>
            <person name="Winkler S."/>
            <person name="Jermiin L.S."/>
            <person name="Skirmuntt E.C."/>
            <person name="Katzourakis A."/>
            <person name="Burkitt-Gray L."/>
            <person name="Ray D.A."/>
            <person name="Sullivan K.A.M."/>
            <person name="Roscito J.G."/>
            <person name="Kirilenko B.M."/>
            <person name="Davalos L.M."/>
            <person name="Corthals A.P."/>
            <person name="Power M.L."/>
            <person name="Jones G."/>
            <person name="Ransome R.D."/>
            <person name="Dechmann D.K.N."/>
            <person name="Locatelli A.G."/>
            <person name="Puechmaille S.J."/>
            <person name="Fedrigo O."/>
            <person name="Jarvis E.D."/>
            <person name="Hiller M."/>
            <person name="Vernes S.C."/>
            <person name="Myers E.W."/>
            <person name="Teeling E.C."/>
        </authorList>
    </citation>
    <scope>NUCLEOTIDE SEQUENCE [LARGE SCALE GENOMIC DNA]</scope>
    <source>
        <strain evidence="18">MRouAeg1</strain>
        <tissue evidence="18">Muscle</tissue>
    </source>
</reference>
<evidence type="ECO:0000313" key="19">
    <source>
        <dbReference type="Proteomes" id="UP000593571"/>
    </source>
</evidence>
<evidence type="ECO:0000256" key="9">
    <source>
        <dbReference type="ARBA" id="ARBA00023136"/>
    </source>
</evidence>
<keyword evidence="13" id="KW-0807">Transducer</keyword>
<dbReference type="GO" id="GO:0005886">
    <property type="term" value="C:plasma membrane"/>
    <property type="evidence" value="ECO:0007669"/>
    <property type="project" value="UniProtKB-SubCell"/>
</dbReference>
<dbReference type="AlphaFoldDB" id="A0A7J8K924"/>
<dbReference type="Pfam" id="PF07562">
    <property type="entry name" value="NCD3G"/>
    <property type="match status" value="1"/>
</dbReference>
<keyword evidence="11 18" id="KW-0675">Receptor</keyword>
<feature type="transmembrane region" description="Helical" evidence="15">
    <location>
        <begin position="418"/>
        <end position="440"/>
    </location>
</feature>
<feature type="domain" description="G-protein coupled receptors family 3 profile" evidence="17">
    <location>
        <begin position="418"/>
        <end position="680"/>
    </location>
</feature>
<evidence type="ECO:0000256" key="14">
    <source>
        <dbReference type="ARBA" id="ARBA00039774"/>
    </source>
</evidence>
<evidence type="ECO:0000256" key="4">
    <source>
        <dbReference type="ARBA" id="ARBA00022475"/>
    </source>
</evidence>
<feature type="transmembrane region" description="Helical" evidence="15">
    <location>
        <begin position="636"/>
        <end position="658"/>
    </location>
</feature>
<feature type="signal peptide" evidence="16">
    <location>
        <begin position="1"/>
        <end position="18"/>
    </location>
</feature>
<keyword evidence="12" id="KW-0325">Glycoprotein</keyword>
<dbReference type="FunFam" id="2.10.50.30:FF:000004">
    <property type="entry name" value="Taste receptor type 1 member 3-like protein"/>
    <property type="match status" value="1"/>
</dbReference>